<evidence type="ECO:0000313" key="1">
    <source>
        <dbReference type="EMBL" id="MDP8086134.1"/>
    </source>
</evidence>
<dbReference type="EMBL" id="JASAVS010000024">
    <property type="protein sequence ID" value="MDP8086134.1"/>
    <property type="molecule type" value="Genomic_DNA"/>
</dbReference>
<dbReference type="Proteomes" id="UP000198883">
    <property type="component" value="Unassembled WGS sequence"/>
</dbReference>
<dbReference type="STRING" id="97481.SAMN05444853_1225"/>
<dbReference type="Proteomes" id="UP001224812">
    <property type="component" value="Unassembled WGS sequence"/>
</dbReference>
<evidence type="ECO:0000313" key="2">
    <source>
        <dbReference type="EMBL" id="SEM52376.1"/>
    </source>
</evidence>
<reference evidence="3" key="2">
    <citation type="submission" date="2016-10" db="EMBL/GenBank/DDBJ databases">
        <authorList>
            <person name="Varghese N."/>
            <person name="Submissions S."/>
        </authorList>
    </citation>
    <scope>NUCLEOTIDE SEQUENCE [LARGE SCALE GENOMIC DNA]</scope>
    <source>
        <strain evidence="3">DSM 24204</strain>
    </source>
</reference>
<keyword evidence="4" id="KW-1185">Reference proteome</keyword>
<reference evidence="2" key="1">
    <citation type="submission" date="2016-10" db="EMBL/GenBank/DDBJ databases">
        <authorList>
            <person name="de Groot N.N."/>
        </authorList>
    </citation>
    <scope>NUCLEOTIDE SEQUENCE [LARGE SCALE GENOMIC DNA]</scope>
    <source>
        <strain evidence="2">DSM 24204</strain>
    </source>
</reference>
<accession>A0A1H7Z234</accession>
<evidence type="ECO:0000313" key="3">
    <source>
        <dbReference type="Proteomes" id="UP000198883"/>
    </source>
</evidence>
<name>A0A1H7Z234_9PAST</name>
<gene>
    <name evidence="1" type="ORF">QJT92_09420</name>
    <name evidence="2" type="ORF">SAMN05444853_1225</name>
</gene>
<evidence type="ECO:0000313" key="4">
    <source>
        <dbReference type="Proteomes" id="UP001224812"/>
    </source>
</evidence>
<reference evidence="1 4" key="3">
    <citation type="journal article" date="2023" name="Front. Microbiol.">
        <title>Phylogeography and host specificity of Pasteurellaceae pathogenic to sea-farmed fish in the north-east Atlantic.</title>
        <authorList>
            <person name="Gulla S."/>
            <person name="Colquhoun D.J."/>
            <person name="Olsen A.B."/>
            <person name="Spilsberg B."/>
            <person name="Lagesen K."/>
            <person name="Aakesson C.P."/>
            <person name="Strom S."/>
            <person name="Manji F."/>
            <person name="Birkbeck T.H."/>
            <person name="Nilsen H.K."/>
        </authorList>
    </citation>
    <scope>NUCLEOTIDE SEQUENCE [LARGE SCALE GENOMIC DNA]</scope>
    <source>
        <strain evidence="1 4">VIO11850</strain>
    </source>
</reference>
<proteinExistence type="predicted"/>
<protein>
    <submittedName>
        <fullName evidence="2">Uncharacterized protein</fullName>
    </submittedName>
</protein>
<dbReference type="GeneID" id="83544898"/>
<organism evidence="2 3">
    <name type="scientific">Phocoenobacter skyensis</name>
    <dbReference type="NCBI Taxonomy" id="97481"/>
    <lineage>
        <taxon>Bacteria</taxon>
        <taxon>Pseudomonadati</taxon>
        <taxon>Pseudomonadota</taxon>
        <taxon>Gammaproteobacteria</taxon>
        <taxon>Pasteurellales</taxon>
        <taxon>Pasteurellaceae</taxon>
        <taxon>Phocoenobacter</taxon>
    </lineage>
</organism>
<dbReference type="EMBL" id="FOBN01000022">
    <property type="protein sequence ID" value="SEM52376.1"/>
    <property type="molecule type" value="Genomic_DNA"/>
</dbReference>
<dbReference type="AlphaFoldDB" id="A0A1H7Z234"/>
<dbReference type="RefSeq" id="WP_090922787.1">
    <property type="nucleotide sequence ID" value="NZ_CP016180.1"/>
</dbReference>
<sequence>MKKVLFISFVIFIINFWSNAVLARTLSKDIIVIYEEMNSCMKEQNLFTSYDRFRKKCAGYIYLTHRFSSKEKIIEIYESMNSCMKEYDLFTFYDDFRERCASYIISEEESW</sequence>